<gene>
    <name evidence="2" type="ORF">F9K24_05860</name>
</gene>
<protein>
    <submittedName>
        <fullName evidence="2">SH3 domain-containing protein</fullName>
    </submittedName>
</protein>
<dbReference type="AlphaFoldDB" id="A0A833H3A3"/>
<feature type="signal peptide" evidence="1">
    <location>
        <begin position="1"/>
        <end position="21"/>
    </location>
</feature>
<evidence type="ECO:0000313" key="2">
    <source>
        <dbReference type="EMBL" id="KAB2933991.1"/>
    </source>
</evidence>
<reference evidence="2 3" key="1">
    <citation type="submission" date="2019-10" db="EMBL/GenBank/DDBJ databases">
        <title>Extracellular Electron Transfer in a Candidatus Methanoperedens spp. Enrichment Culture.</title>
        <authorList>
            <person name="Berger S."/>
            <person name="Rangel Shaw D."/>
            <person name="Berben T."/>
            <person name="In 'T Zandt M."/>
            <person name="Frank J."/>
            <person name="Reimann J."/>
            <person name="Jetten M.S.M."/>
            <person name="Welte C.U."/>
        </authorList>
    </citation>
    <scope>NUCLEOTIDE SEQUENCE [LARGE SCALE GENOMIC DNA]</scope>
    <source>
        <strain evidence="2">SB12</strain>
    </source>
</reference>
<evidence type="ECO:0000256" key="1">
    <source>
        <dbReference type="SAM" id="SignalP"/>
    </source>
</evidence>
<dbReference type="Proteomes" id="UP000460298">
    <property type="component" value="Unassembled WGS sequence"/>
</dbReference>
<feature type="chain" id="PRO_5032739920" evidence="1">
    <location>
        <begin position="22"/>
        <end position="237"/>
    </location>
</feature>
<proteinExistence type="predicted"/>
<organism evidence="2 3">
    <name type="scientific">Leptonema illini</name>
    <dbReference type="NCBI Taxonomy" id="183"/>
    <lineage>
        <taxon>Bacteria</taxon>
        <taxon>Pseudomonadati</taxon>
        <taxon>Spirochaetota</taxon>
        <taxon>Spirochaetia</taxon>
        <taxon>Leptospirales</taxon>
        <taxon>Leptospiraceae</taxon>
        <taxon>Leptonema</taxon>
    </lineage>
</organism>
<comment type="caution">
    <text evidence="2">The sequence shown here is derived from an EMBL/GenBank/DDBJ whole genome shotgun (WGS) entry which is preliminary data.</text>
</comment>
<keyword evidence="1" id="KW-0732">Signal</keyword>
<accession>A0A833H3A3</accession>
<name>A0A833H3A3_9LEPT</name>
<evidence type="ECO:0000313" key="3">
    <source>
        <dbReference type="Proteomes" id="UP000460298"/>
    </source>
</evidence>
<dbReference type="EMBL" id="WBUI01000004">
    <property type="protein sequence ID" value="KAB2933991.1"/>
    <property type="molecule type" value="Genomic_DNA"/>
</dbReference>
<sequence length="237" mass="26583">MLKKSASSIVLFILSATSLVADEQLCIAGDAVRLRAEPSTDARVLREYYYGHRIFKAEPVSAPLVIGGKEGRWMKIENKVCALNCIDESGFLFSGFLRPCSETEEDLRRRMLDTSIPLEKRLAFRRLSILLYDADNPAPSVSARLLPGGKSGRQGFDSMTCYIGCLPTTYNWQVKGGRLIVDVETTEMDYNPPVEGDATAQKSVRFRCEYRGIEYRDYGLRLVQARAHDPRCVAIVD</sequence>